<reference evidence="2" key="1">
    <citation type="submission" date="2016-10" db="EMBL/GenBank/DDBJ databases">
        <authorList>
            <person name="Varghese N."/>
            <person name="Submissions S."/>
        </authorList>
    </citation>
    <scope>NUCLEOTIDE SEQUENCE [LARGE SCALE GENOMIC DNA]</scope>
    <source>
        <strain evidence="2">DSM 25575</strain>
    </source>
</reference>
<dbReference type="RefSeq" id="WP_090024263.1">
    <property type="nucleotide sequence ID" value="NZ_FOVD01000002.1"/>
</dbReference>
<keyword evidence="2" id="KW-1185">Reference proteome</keyword>
<evidence type="ECO:0008006" key="3">
    <source>
        <dbReference type="Google" id="ProtNLM"/>
    </source>
</evidence>
<dbReference type="PROSITE" id="PS51257">
    <property type="entry name" value="PROKAR_LIPOPROTEIN"/>
    <property type="match status" value="1"/>
</dbReference>
<accession>A0A1I4XNN3</accession>
<name>A0A1I4XNN3_CHROL</name>
<evidence type="ECO:0000313" key="1">
    <source>
        <dbReference type="EMBL" id="SFN27013.1"/>
    </source>
</evidence>
<dbReference type="OrthoDB" id="1261884at2"/>
<protein>
    <recommendedName>
        <fullName evidence="3">Lipoprotein</fullName>
    </recommendedName>
</protein>
<sequence>MKRLFLLSFLLLLFGFGGGLGCTNVSASKNSVKTESVMSRNNTEIIFSEVRRLNKDIPLKEYTIVQSFEETMKLYRLMEDKRFSRSAPIPTLDENEFLLVLKPKLKTQPYGDIEIEKIEEVKSVLHVYYKEINNEEYQLNKEKNPILILKIEGKIPSSVKLITS</sequence>
<dbReference type="EMBL" id="FOVD01000002">
    <property type="protein sequence ID" value="SFN27013.1"/>
    <property type="molecule type" value="Genomic_DNA"/>
</dbReference>
<dbReference type="Proteomes" id="UP000198769">
    <property type="component" value="Unassembled WGS sequence"/>
</dbReference>
<gene>
    <name evidence="1" type="ORF">SAMN05421594_1962</name>
</gene>
<dbReference type="AlphaFoldDB" id="A0A1I4XNN3"/>
<evidence type="ECO:0000313" key="2">
    <source>
        <dbReference type="Proteomes" id="UP000198769"/>
    </source>
</evidence>
<organism evidence="1 2">
    <name type="scientific">Chryseobacterium oleae</name>
    <dbReference type="NCBI Taxonomy" id="491207"/>
    <lineage>
        <taxon>Bacteria</taxon>
        <taxon>Pseudomonadati</taxon>
        <taxon>Bacteroidota</taxon>
        <taxon>Flavobacteriia</taxon>
        <taxon>Flavobacteriales</taxon>
        <taxon>Weeksellaceae</taxon>
        <taxon>Chryseobacterium group</taxon>
        <taxon>Chryseobacterium</taxon>
    </lineage>
</organism>
<proteinExistence type="predicted"/>